<evidence type="ECO:0000313" key="3">
    <source>
        <dbReference type="Proteomes" id="UP000618240"/>
    </source>
</evidence>
<reference evidence="2 3" key="1">
    <citation type="submission" date="2021-09" db="EMBL/GenBank/DDBJ databases">
        <title>Genome sequencing and assembly of Chryseobacterium sp. RG1.</title>
        <authorList>
            <person name="Chhetri G."/>
        </authorList>
    </citation>
    <scope>NUCLEOTIDE SEQUENCE [LARGE SCALE GENOMIC DNA]</scope>
    <source>
        <strain evidence="2 3">RG1</strain>
    </source>
</reference>
<dbReference type="InterPro" id="IPR029044">
    <property type="entry name" value="Nucleotide-diphossugar_trans"/>
</dbReference>
<dbReference type="EMBL" id="JAERSE020000002">
    <property type="protein sequence ID" value="MCA6066823.1"/>
    <property type="molecule type" value="Genomic_DNA"/>
</dbReference>
<dbReference type="SUPFAM" id="SSF53448">
    <property type="entry name" value="Nucleotide-diphospho-sugar transferases"/>
    <property type="match status" value="1"/>
</dbReference>
<gene>
    <name evidence="2" type="ORF">JI747_006520</name>
</gene>
<name>A0ABS7ZYM0_9FLAO</name>
<accession>A0ABS7ZYM0</accession>
<dbReference type="RefSeq" id="WP_225687112.1">
    <property type="nucleotide sequence ID" value="NZ_JAERSE020000002.1"/>
</dbReference>
<organism evidence="2 3">
    <name type="scientific">Chryseobacterium tagetis</name>
    <dbReference type="NCBI Taxonomy" id="2801334"/>
    <lineage>
        <taxon>Bacteria</taxon>
        <taxon>Pseudomonadati</taxon>
        <taxon>Bacteroidota</taxon>
        <taxon>Flavobacteriia</taxon>
        <taxon>Flavobacteriales</taxon>
        <taxon>Weeksellaceae</taxon>
        <taxon>Chryseobacterium group</taxon>
        <taxon>Chryseobacterium</taxon>
    </lineage>
</organism>
<dbReference type="Pfam" id="PF13712">
    <property type="entry name" value="Glyco_tranf_2_5"/>
    <property type="match status" value="1"/>
</dbReference>
<dbReference type="InterPro" id="IPR059123">
    <property type="entry name" value="StrF_dom"/>
</dbReference>
<keyword evidence="3" id="KW-1185">Reference proteome</keyword>
<protein>
    <submittedName>
        <fullName evidence="2">Glycosyltransferase family protein</fullName>
    </submittedName>
</protein>
<feature type="domain" description="Streptomycin biosynthesis protein StrF" evidence="1">
    <location>
        <begin position="6"/>
        <end position="203"/>
    </location>
</feature>
<comment type="caution">
    <text evidence="2">The sequence shown here is derived from an EMBL/GenBank/DDBJ whole genome shotgun (WGS) entry which is preliminary data.</text>
</comment>
<dbReference type="Proteomes" id="UP000618240">
    <property type="component" value="Unassembled WGS sequence"/>
</dbReference>
<evidence type="ECO:0000313" key="2">
    <source>
        <dbReference type="EMBL" id="MCA6066823.1"/>
    </source>
</evidence>
<evidence type="ECO:0000259" key="1">
    <source>
        <dbReference type="Pfam" id="PF13712"/>
    </source>
</evidence>
<dbReference type="Gene3D" id="3.90.550.10">
    <property type="entry name" value="Spore Coat Polysaccharide Biosynthesis Protein SpsA, Chain A"/>
    <property type="match status" value="1"/>
</dbReference>
<sequence length="284" mass="32877">MLSIIISTYKSDLFQQLSQNIAETIGSIDYEIIPINNPGIMGICEAYNLGAGKANFSNFLFLHEDVKFHTENWGLILTNHLSEKEAGVIGVAGSSYVPKTPSGWHLPDNKYNYLNIIQRDAVGKTIHEQINHTKKSLIFAVDGVFLAVTKKVFEEFKFNTSLKGFHGYDSDFSLRISKKYTNYFVPDILLEHFSIGNPDKIWFNNNILVRKFVGNNYNSDKDIQLEGNLYMKFLYQFYTYYPANIKNIFLVLRFLPFNLSKKKYSEILKFFKIIIRYPKAFYKA</sequence>
<proteinExistence type="predicted"/>